<dbReference type="CDD" id="cd13919">
    <property type="entry name" value="CuRO_HCO_II_like_5"/>
    <property type="match status" value="1"/>
</dbReference>
<dbReference type="EC" id="7.1.1.9" evidence="3"/>
<reference evidence="14" key="1">
    <citation type="submission" date="2006-10" db="EMBL/GenBank/DDBJ databases">
        <title>Complete sequence of Solibacter usitatus Ellin6076.</title>
        <authorList>
            <consortium name="US DOE Joint Genome Institute"/>
            <person name="Copeland A."/>
            <person name="Lucas S."/>
            <person name="Lapidus A."/>
            <person name="Barry K."/>
            <person name="Detter J.C."/>
            <person name="Glavina del Rio T."/>
            <person name="Hammon N."/>
            <person name="Israni S."/>
            <person name="Dalin E."/>
            <person name="Tice H."/>
            <person name="Pitluck S."/>
            <person name="Thompson L.S."/>
            <person name="Brettin T."/>
            <person name="Bruce D."/>
            <person name="Han C."/>
            <person name="Tapia R."/>
            <person name="Gilna P."/>
            <person name="Schmutz J."/>
            <person name="Larimer F."/>
            <person name="Land M."/>
            <person name="Hauser L."/>
            <person name="Kyrpides N."/>
            <person name="Mikhailova N."/>
            <person name="Janssen P.H."/>
            <person name="Kuske C.R."/>
            <person name="Richardson P."/>
        </authorList>
    </citation>
    <scope>NUCLEOTIDE SEQUENCE</scope>
    <source>
        <strain evidence="14">Ellin6076</strain>
    </source>
</reference>
<keyword evidence="5 12" id="KW-0812">Transmembrane</keyword>
<dbReference type="AlphaFoldDB" id="Q01UX9"/>
<sequence length="261" mass="29160">MLLAPVVWILTAVIAYFFAAKTWWFPPPINAHGIAYDEQFMRTLVVTGIIFVLAQFALGWVIVRSRDDGRPATYNHGNNRLETVWTSATALLFLGLVLMGTKIWAGVHFDEPPADAIPIEVLGKQFAWSFRYPGADGKFGRTDLKFVNDSAGNPFGLDPNDPAGKDDLVSASLKIPAGKPIKLIMHSRDVIHNFFVRELRMKQDIVPGMEIPLSFTADTVGVYEVPCSELCGLGHFQMRTTMQVMSMADFEQWKIQLQAQK</sequence>
<dbReference type="PANTHER" id="PTHR22888:SF9">
    <property type="entry name" value="CYTOCHROME C OXIDASE SUBUNIT 2"/>
    <property type="match status" value="1"/>
</dbReference>
<gene>
    <name evidence="14" type="ordered locus">Acid_5589</name>
</gene>
<dbReference type="KEGG" id="sus:Acid_5589"/>
<proteinExistence type="inferred from homology"/>
<dbReference type="PROSITE" id="PS50857">
    <property type="entry name" value="COX2_CUA"/>
    <property type="match status" value="1"/>
</dbReference>
<evidence type="ECO:0000313" key="14">
    <source>
        <dbReference type="EMBL" id="ABJ86536.1"/>
    </source>
</evidence>
<evidence type="ECO:0000259" key="13">
    <source>
        <dbReference type="PROSITE" id="PS50857"/>
    </source>
</evidence>
<evidence type="ECO:0000256" key="7">
    <source>
        <dbReference type="ARBA" id="ARBA00022967"/>
    </source>
</evidence>
<dbReference type="InterPro" id="IPR008972">
    <property type="entry name" value="Cupredoxin"/>
</dbReference>
<dbReference type="GO" id="GO:0005507">
    <property type="term" value="F:copper ion binding"/>
    <property type="evidence" value="ECO:0007669"/>
    <property type="project" value="InterPro"/>
</dbReference>
<keyword evidence="9 12" id="KW-1133">Transmembrane helix</keyword>
<dbReference type="Gene3D" id="2.60.40.420">
    <property type="entry name" value="Cupredoxins - blue copper proteins"/>
    <property type="match status" value="1"/>
</dbReference>
<evidence type="ECO:0000256" key="12">
    <source>
        <dbReference type="SAM" id="Phobius"/>
    </source>
</evidence>
<evidence type="ECO:0000256" key="4">
    <source>
        <dbReference type="ARBA" id="ARBA00022448"/>
    </source>
</evidence>
<evidence type="ECO:0000256" key="9">
    <source>
        <dbReference type="ARBA" id="ARBA00022989"/>
    </source>
</evidence>
<comment type="similarity">
    <text evidence="2">Belongs to the cytochrome c oxidase subunit 2 family.</text>
</comment>
<dbReference type="InParanoid" id="Q01UX9"/>
<keyword evidence="7" id="KW-1278">Translocase</keyword>
<evidence type="ECO:0000256" key="3">
    <source>
        <dbReference type="ARBA" id="ARBA00012949"/>
    </source>
</evidence>
<accession>Q01UX9</accession>
<dbReference type="PROSITE" id="PS00078">
    <property type="entry name" value="COX2"/>
    <property type="match status" value="1"/>
</dbReference>
<dbReference type="PRINTS" id="PR01166">
    <property type="entry name" value="CYCOXIDASEII"/>
</dbReference>
<dbReference type="GO" id="GO:0042773">
    <property type="term" value="P:ATP synthesis coupled electron transport"/>
    <property type="evidence" value="ECO:0007669"/>
    <property type="project" value="TreeGrafter"/>
</dbReference>
<dbReference type="InterPro" id="IPR001505">
    <property type="entry name" value="Copper_CuA"/>
</dbReference>
<dbReference type="HOGENOM" id="CLU_036876_4_0_0"/>
<evidence type="ECO:0000256" key="10">
    <source>
        <dbReference type="ARBA" id="ARBA00023008"/>
    </source>
</evidence>
<dbReference type="GO" id="GO:0016020">
    <property type="term" value="C:membrane"/>
    <property type="evidence" value="ECO:0007669"/>
    <property type="project" value="UniProtKB-SubCell"/>
</dbReference>
<keyword evidence="8" id="KW-0249">Electron transport</keyword>
<dbReference type="InterPro" id="IPR002429">
    <property type="entry name" value="CcO_II-like_C"/>
</dbReference>
<dbReference type="Pfam" id="PF00116">
    <property type="entry name" value="COX2"/>
    <property type="match status" value="1"/>
</dbReference>
<keyword evidence="6" id="KW-0479">Metal-binding</keyword>
<dbReference type="EMBL" id="CP000473">
    <property type="protein sequence ID" value="ABJ86536.1"/>
    <property type="molecule type" value="Genomic_DNA"/>
</dbReference>
<feature type="domain" description="Cytochrome oxidase subunit II copper A binding" evidence="13">
    <location>
        <begin position="114"/>
        <end position="256"/>
    </location>
</feature>
<evidence type="ECO:0000256" key="5">
    <source>
        <dbReference type="ARBA" id="ARBA00022692"/>
    </source>
</evidence>
<dbReference type="PANTHER" id="PTHR22888">
    <property type="entry name" value="CYTOCHROME C OXIDASE, SUBUNIT II"/>
    <property type="match status" value="1"/>
</dbReference>
<evidence type="ECO:0000256" key="6">
    <source>
        <dbReference type="ARBA" id="ARBA00022723"/>
    </source>
</evidence>
<dbReference type="eggNOG" id="COG1622">
    <property type="taxonomic scope" value="Bacteria"/>
</dbReference>
<dbReference type="InterPro" id="IPR045187">
    <property type="entry name" value="CcO_II"/>
</dbReference>
<feature type="transmembrane region" description="Helical" evidence="12">
    <location>
        <begin position="84"/>
        <end position="105"/>
    </location>
</feature>
<dbReference type="OrthoDB" id="9781261at2"/>
<evidence type="ECO:0000256" key="8">
    <source>
        <dbReference type="ARBA" id="ARBA00022982"/>
    </source>
</evidence>
<evidence type="ECO:0000256" key="2">
    <source>
        <dbReference type="ARBA" id="ARBA00007866"/>
    </source>
</evidence>
<dbReference type="GO" id="GO:0004129">
    <property type="term" value="F:cytochrome-c oxidase activity"/>
    <property type="evidence" value="ECO:0007669"/>
    <property type="project" value="UniProtKB-EC"/>
</dbReference>
<protein>
    <recommendedName>
        <fullName evidence="3">cytochrome-c oxidase</fullName>
        <ecNumber evidence="3">7.1.1.9</ecNumber>
    </recommendedName>
</protein>
<dbReference type="SUPFAM" id="SSF49503">
    <property type="entry name" value="Cupredoxins"/>
    <property type="match status" value="1"/>
</dbReference>
<comment type="subcellular location">
    <subcellularLocation>
        <location evidence="1">Membrane</location>
        <topology evidence="1">Multi-pass membrane protein</topology>
    </subcellularLocation>
</comment>
<organism evidence="14">
    <name type="scientific">Solibacter usitatus (strain Ellin6076)</name>
    <dbReference type="NCBI Taxonomy" id="234267"/>
    <lineage>
        <taxon>Bacteria</taxon>
        <taxon>Pseudomonadati</taxon>
        <taxon>Acidobacteriota</taxon>
        <taxon>Terriglobia</taxon>
        <taxon>Bryobacterales</taxon>
        <taxon>Solibacteraceae</taxon>
        <taxon>Candidatus Solibacter</taxon>
    </lineage>
</organism>
<dbReference type="Gene3D" id="1.10.287.90">
    <property type="match status" value="1"/>
</dbReference>
<feature type="transmembrane region" description="Helical" evidence="12">
    <location>
        <begin position="43"/>
        <end position="63"/>
    </location>
</feature>
<keyword evidence="4" id="KW-0813">Transport</keyword>
<dbReference type="InterPro" id="IPR036257">
    <property type="entry name" value="Cyt_c_oxidase_su2_TM_sf"/>
</dbReference>
<keyword evidence="11 12" id="KW-0472">Membrane</keyword>
<keyword evidence="10" id="KW-0186">Copper</keyword>
<name>Q01UX9_SOLUE</name>
<dbReference type="SUPFAM" id="SSF81464">
    <property type="entry name" value="Cytochrome c oxidase subunit II-like, transmembrane region"/>
    <property type="match status" value="1"/>
</dbReference>
<dbReference type="STRING" id="234267.Acid_5589"/>
<evidence type="ECO:0000256" key="11">
    <source>
        <dbReference type="ARBA" id="ARBA00023136"/>
    </source>
</evidence>
<evidence type="ECO:0000256" key="1">
    <source>
        <dbReference type="ARBA" id="ARBA00004141"/>
    </source>
</evidence>